<evidence type="ECO:0000313" key="4">
    <source>
        <dbReference type="EMBL" id="VDK61659.1"/>
    </source>
</evidence>
<keyword evidence="5" id="KW-1185">Reference proteome</keyword>
<protein>
    <recommendedName>
        <fullName evidence="3">SXP/RAL-2 family protein Ani s 5-like cation-binding domain-containing protein</fullName>
    </recommendedName>
</protein>
<dbReference type="Proteomes" id="UP000271889">
    <property type="component" value="Unassembled WGS sequence"/>
</dbReference>
<evidence type="ECO:0000313" key="5">
    <source>
        <dbReference type="Proteomes" id="UP000271889"/>
    </source>
</evidence>
<dbReference type="InterPro" id="IPR052823">
    <property type="entry name" value="SXP/RAL-2_related"/>
</dbReference>
<proteinExistence type="predicted"/>
<feature type="signal peptide" evidence="2">
    <location>
        <begin position="1"/>
        <end position="17"/>
    </location>
</feature>
<evidence type="ECO:0000259" key="3">
    <source>
        <dbReference type="Pfam" id="PF02520"/>
    </source>
</evidence>
<keyword evidence="1" id="KW-0175">Coiled coil</keyword>
<dbReference type="AlphaFoldDB" id="A0A3P6RN00"/>
<dbReference type="OrthoDB" id="5857109at2759"/>
<sequence>MIRTVVLVLLSAIVCSATVRRQHHPYHWYNDDDEYYDHHVQHHHHRSPSFLKGLSADTKKEYYNILRKANETVAQQKQEILAWAAKHNLTDKVKKFDDDLKKHQMEVKKNVTDVLTALPKIHEQFLKIVEDENQTHNQMRHKIEELARNHTKEFDALMYISTHLHVHHRHHHKRHVKKHHKKHST</sequence>
<feature type="chain" id="PRO_5018154021" description="SXP/RAL-2 family protein Ani s 5-like cation-binding domain-containing protein" evidence="2">
    <location>
        <begin position="18"/>
        <end position="185"/>
    </location>
</feature>
<feature type="domain" description="SXP/RAL-2 family protein Ani s 5-like cation-binding" evidence="3">
    <location>
        <begin position="58"/>
        <end position="163"/>
    </location>
</feature>
<dbReference type="EMBL" id="UYRV01016135">
    <property type="protein sequence ID" value="VDK61659.1"/>
    <property type="molecule type" value="Genomic_DNA"/>
</dbReference>
<dbReference type="PANTHER" id="PTHR21593">
    <property type="entry name" value="PRION-LIKE- Q/N-RICH -DOMAIN-BEARING PROTEIN PROTEIN"/>
    <property type="match status" value="1"/>
</dbReference>
<dbReference type="PANTHER" id="PTHR21593:SF36">
    <property type="entry name" value="DUF148 DOMAIN-CONTAINING PROTEIN-RELATED"/>
    <property type="match status" value="1"/>
</dbReference>
<evidence type="ECO:0000256" key="2">
    <source>
        <dbReference type="SAM" id="SignalP"/>
    </source>
</evidence>
<keyword evidence="2" id="KW-0732">Signal</keyword>
<evidence type="ECO:0000256" key="1">
    <source>
        <dbReference type="SAM" id="Coils"/>
    </source>
</evidence>
<accession>A0A3P6RN00</accession>
<dbReference type="InterPro" id="IPR003677">
    <property type="entry name" value="ANIS5_cation-bd"/>
</dbReference>
<feature type="coiled-coil region" evidence="1">
    <location>
        <begin position="59"/>
        <end position="149"/>
    </location>
</feature>
<name>A0A3P6RN00_CYLGO</name>
<gene>
    <name evidence="4" type="ORF">CGOC_LOCUS5347</name>
</gene>
<reference evidence="4 5" key="1">
    <citation type="submission" date="2018-11" db="EMBL/GenBank/DDBJ databases">
        <authorList>
            <consortium name="Pathogen Informatics"/>
        </authorList>
    </citation>
    <scope>NUCLEOTIDE SEQUENCE [LARGE SCALE GENOMIC DNA]</scope>
</reference>
<organism evidence="4 5">
    <name type="scientific">Cylicostephanus goldi</name>
    <name type="common">Nematode worm</name>
    <dbReference type="NCBI Taxonomy" id="71465"/>
    <lineage>
        <taxon>Eukaryota</taxon>
        <taxon>Metazoa</taxon>
        <taxon>Ecdysozoa</taxon>
        <taxon>Nematoda</taxon>
        <taxon>Chromadorea</taxon>
        <taxon>Rhabditida</taxon>
        <taxon>Rhabditina</taxon>
        <taxon>Rhabditomorpha</taxon>
        <taxon>Strongyloidea</taxon>
        <taxon>Strongylidae</taxon>
        <taxon>Cylicostephanus</taxon>
    </lineage>
</organism>
<dbReference type="Pfam" id="PF02520">
    <property type="entry name" value="ANIS5_cation-bd"/>
    <property type="match status" value="1"/>
</dbReference>